<dbReference type="Proteomes" id="UP001596047">
    <property type="component" value="Unassembled WGS sequence"/>
</dbReference>
<proteinExistence type="predicted"/>
<sequence length="139" mass="15662">MVPDPEADQGEHIFTYALFPHQEEWTSAGTAKEAWALNSPLIAAEGSATLERFSLFALPSCDHVMIDAVKKSEDGDAVIVRLHEYTGRRGMVELQCGLSVSGWQETDLMERPYAESRMEEPVSFLMKPYEIKTLLLHFD</sequence>
<gene>
    <name evidence="2" type="ORF">ACFPYJ_22805</name>
</gene>
<organism evidence="2 3">
    <name type="scientific">Paenibacillus solisilvae</name>
    <dbReference type="NCBI Taxonomy" id="2486751"/>
    <lineage>
        <taxon>Bacteria</taxon>
        <taxon>Bacillati</taxon>
        <taxon>Bacillota</taxon>
        <taxon>Bacilli</taxon>
        <taxon>Bacillales</taxon>
        <taxon>Paenibacillaceae</taxon>
        <taxon>Paenibacillus</taxon>
    </lineage>
</organism>
<name>A0ABW0W4G1_9BACL</name>
<dbReference type="InterPro" id="IPR011013">
    <property type="entry name" value="Gal_mutarotase_sf_dom"/>
</dbReference>
<dbReference type="Gene3D" id="2.60.40.2220">
    <property type="match status" value="1"/>
</dbReference>
<dbReference type="Pfam" id="PF17677">
    <property type="entry name" value="Glyco_hydro38C2"/>
    <property type="match status" value="1"/>
</dbReference>
<dbReference type="RefSeq" id="WP_379190532.1">
    <property type="nucleotide sequence ID" value="NZ_JBHSOW010000081.1"/>
</dbReference>
<dbReference type="InterPro" id="IPR041147">
    <property type="entry name" value="GH38_C"/>
</dbReference>
<evidence type="ECO:0000313" key="3">
    <source>
        <dbReference type="Proteomes" id="UP001596047"/>
    </source>
</evidence>
<protein>
    <submittedName>
        <fullName evidence="2">Glycosyl hydrolase-related protein</fullName>
    </submittedName>
</protein>
<dbReference type="PANTHER" id="PTHR46017:SF1">
    <property type="entry name" value="ALPHA-MANNOSIDASE 2C1"/>
    <property type="match status" value="1"/>
</dbReference>
<feature type="domain" description="Glycosyl hydrolases family 38 C-terminal" evidence="1">
    <location>
        <begin position="63"/>
        <end position="134"/>
    </location>
</feature>
<evidence type="ECO:0000313" key="2">
    <source>
        <dbReference type="EMBL" id="MFC5651899.1"/>
    </source>
</evidence>
<dbReference type="SUPFAM" id="SSF74650">
    <property type="entry name" value="Galactose mutarotase-like"/>
    <property type="match status" value="1"/>
</dbReference>
<dbReference type="EMBL" id="JBHSOW010000081">
    <property type="protein sequence ID" value="MFC5651899.1"/>
    <property type="molecule type" value="Genomic_DNA"/>
</dbReference>
<dbReference type="GO" id="GO:0016787">
    <property type="term" value="F:hydrolase activity"/>
    <property type="evidence" value="ECO:0007669"/>
    <property type="project" value="UniProtKB-KW"/>
</dbReference>
<accession>A0ABW0W4G1</accession>
<evidence type="ECO:0000259" key="1">
    <source>
        <dbReference type="Pfam" id="PF17677"/>
    </source>
</evidence>
<dbReference type="Gene3D" id="2.70.98.30">
    <property type="entry name" value="Golgi alpha-mannosidase II, domain 4"/>
    <property type="match status" value="1"/>
</dbReference>
<reference evidence="3" key="1">
    <citation type="journal article" date="2019" name="Int. J. Syst. Evol. Microbiol.">
        <title>The Global Catalogue of Microorganisms (GCM) 10K type strain sequencing project: providing services to taxonomists for standard genome sequencing and annotation.</title>
        <authorList>
            <consortium name="The Broad Institute Genomics Platform"/>
            <consortium name="The Broad Institute Genome Sequencing Center for Infectious Disease"/>
            <person name="Wu L."/>
            <person name="Ma J."/>
        </authorList>
    </citation>
    <scope>NUCLEOTIDE SEQUENCE [LARGE SCALE GENOMIC DNA]</scope>
    <source>
        <strain evidence="3">CGMCC 1.3240</strain>
    </source>
</reference>
<keyword evidence="3" id="KW-1185">Reference proteome</keyword>
<keyword evidence="2" id="KW-0378">Hydrolase</keyword>
<comment type="caution">
    <text evidence="2">The sequence shown here is derived from an EMBL/GenBank/DDBJ whole genome shotgun (WGS) entry which is preliminary data.</text>
</comment>
<dbReference type="PANTHER" id="PTHR46017">
    <property type="entry name" value="ALPHA-MANNOSIDASE 2C1"/>
    <property type="match status" value="1"/>
</dbReference>